<name>A0A0J8GJ69_9LIST</name>
<organism evidence="1 2">
    <name type="scientific">Listeria fleischmannii 1991</name>
    <dbReference type="NCBI Taxonomy" id="1430899"/>
    <lineage>
        <taxon>Bacteria</taxon>
        <taxon>Bacillati</taxon>
        <taxon>Bacillota</taxon>
        <taxon>Bacilli</taxon>
        <taxon>Bacillales</taxon>
        <taxon>Listeriaceae</taxon>
        <taxon>Listeria</taxon>
    </lineage>
</organism>
<keyword evidence="2" id="KW-1185">Reference proteome</keyword>
<reference evidence="1 2" key="1">
    <citation type="journal article" date="2015" name="Genome Biol. Evol.">
        <title>Comparative Genomics of Listeria Sensu Lato: Genus-Wide Differences in Evolutionary Dynamics and the Progressive Gain of Complex, Potentially Pathogenicity-Related Traits through Lateral Gene Transfer.</title>
        <authorList>
            <person name="Chiara M."/>
            <person name="Caruso M."/>
            <person name="D'Erchia A.M."/>
            <person name="Manzari C."/>
            <person name="Fraccalvieri R."/>
            <person name="Goffredo E."/>
            <person name="Latorre L."/>
            <person name="Miccolupo A."/>
            <person name="Padalino I."/>
            <person name="Santagada G."/>
            <person name="Chiocco D."/>
            <person name="Pesole G."/>
            <person name="Horner D.S."/>
            <person name="Parisi A."/>
        </authorList>
    </citation>
    <scope>NUCLEOTIDE SEQUENCE [LARGE SCALE GENOMIC DNA]</scope>
    <source>
        <strain evidence="1 2">1991</strain>
    </source>
</reference>
<sequence>MHIQKPQILAKKQLSNLKYKGRYRFCIDLACRKIQSLRETKRRTPKSGC</sequence>
<comment type="caution">
    <text evidence="1">The sequence shown here is derived from an EMBL/GenBank/DDBJ whole genome shotgun (WGS) entry which is preliminary data.</text>
</comment>
<proteinExistence type="predicted"/>
<dbReference type="Proteomes" id="UP000052258">
    <property type="component" value="Unassembled WGS sequence"/>
</dbReference>
<evidence type="ECO:0000313" key="1">
    <source>
        <dbReference type="EMBL" id="KMT60788.1"/>
    </source>
</evidence>
<gene>
    <name evidence="1" type="ORF">X560_0479</name>
</gene>
<dbReference type="EMBL" id="AZHO01000006">
    <property type="protein sequence ID" value="KMT60788.1"/>
    <property type="molecule type" value="Genomic_DNA"/>
</dbReference>
<accession>A0A0J8GJ69</accession>
<protein>
    <submittedName>
        <fullName evidence="1">Uncharacterized protein</fullName>
    </submittedName>
</protein>
<evidence type="ECO:0000313" key="2">
    <source>
        <dbReference type="Proteomes" id="UP000052258"/>
    </source>
</evidence>
<dbReference type="AlphaFoldDB" id="A0A0J8GJ69"/>